<keyword evidence="1" id="KW-0808">Transferase</keyword>
<dbReference type="Gene3D" id="3.40.630.30">
    <property type="match status" value="1"/>
</dbReference>
<dbReference type="RefSeq" id="WP_346071844.1">
    <property type="nucleotide sequence ID" value="NZ_BAAAHU010000002.1"/>
</dbReference>
<evidence type="ECO:0000313" key="5">
    <source>
        <dbReference type="Proteomes" id="UP001501072"/>
    </source>
</evidence>
<dbReference type="InterPro" id="IPR016181">
    <property type="entry name" value="Acyl_CoA_acyltransferase"/>
</dbReference>
<dbReference type="SUPFAM" id="SSF55729">
    <property type="entry name" value="Acyl-CoA N-acyltransferases (Nat)"/>
    <property type="match status" value="1"/>
</dbReference>
<organism evidence="4 5">
    <name type="scientific">Streptomyces thermogriseus</name>
    <dbReference type="NCBI Taxonomy" id="75292"/>
    <lineage>
        <taxon>Bacteria</taxon>
        <taxon>Bacillati</taxon>
        <taxon>Actinomycetota</taxon>
        <taxon>Actinomycetes</taxon>
        <taxon>Kitasatosporales</taxon>
        <taxon>Streptomycetaceae</taxon>
        <taxon>Streptomyces</taxon>
    </lineage>
</organism>
<dbReference type="EMBL" id="BAAAHU010000002">
    <property type="protein sequence ID" value="GAA1003246.1"/>
    <property type="molecule type" value="Genomic_DNA"/>
</dbReference>
<protein>
    <recommendedName>
        <fullName evidence="3">N-acetyltransferase domain-containing protein</fullName>
    </recommendedName>
</protein>
<gene>
    <name evidence="4" type="ORF">GCM10009564_02640</name>
</gene>
<dbReference type="CDD" id="cd04301">
    <property type="entry name" value="NAT_SF"/>
    <property type="match status" value="1"/>
</dbReference>
<dbReference type="Proteomes" id="UP001501072">
    <property type="component" value="Unassembled WGS sequence"/>
</dbReference>
<dbReference type="PROSITE" id="PS51186">
    <property type="entry name" value="GNAT"/>
    <property type="match status" value="1"/>
</dbReference>
<keyword evidence="2" id="KW-0012">Acyltransferase</keyword>
<sequence length="173" mass="18935">MINDSVRGCRVIRTAVSAEAETLAALHARARATYDPEGAPDDGTDGAAAWRGAVERPDRHVLCAVARGRVVGVASFRTVPDGTADTVELLQFHVDPGHWGSGIGTALHTACAEQWRADGRRTAVLRVRADNHRARRFYARRGWIPDPEHPPAEDDRHLRLRYAVTGERDTAGE</sequence>
<evidence type="ECO:0000256" key="2">
    <source>
        <dbReference type="ARBA" id="ARBA00023315"/>
    </source>
</evidence>
<evidence type="ECO:0000313" key="4">
    <source>
        <dbReference type="EMBL" id="GAA1003246.1"/>
    </source>
</evidence>
<keyword evidence="5" id="KW-1185">Reference proteome</keyword>
<proteinExistence type="predicted"/>
<dbReference type="PANTHER" id="PTHR43877">
    <property type="entry name" value="AMINOALKYLPHOSPHONATE N-ACETYLTRANSFERASE-RELATED-RELATED"/>
    <property type="match status" value="1"/>
</dbReference>
<comment type="caution">
    <text evidence="4">The sequence shown here is derived from an EMBL/GenBank/DDBJ whole genome shotgun (WGS) entry which is preliminary data.</text>
</comment>
<accession>A0ABP4DBN7</accession>
<dbReference type="InterPro" id="IPR000182">
    <property type="entry name" value="GNAT_dom"/>
</dbReference>
<evidence type="ECO:0000256" key="1">
    <source>
        <dbReference type="ARBA" id="ARBA00022679"/>
    </source>
</evidence>
<feature type="domain" description="N-acetyltransferase" evidence="3">
    <location>
        <begin position="10"/>
        <end position="165"/>
    </location>
</feature>
<evidence type="ECO:0000259" key="3">
    <source>
        <dbReference type="PROSITE" id="PS51186"/>
    </source>
</evidence>
<dbReference type="InterPro" id="IPR050832">
    <property type="entry name" value="Bact_Acetyltransf"/>
</dbReference>
<name>A0ABP4DBN7_9ACTN</name>
<reference evidence="5" key="1">
    <citation type="journal article" date="2019" name="Int. J. Syst. Evol. Microbiol.">
        <title>The Global Catalogue of Microorganisms (GCM) 10K type strain sequencing project: providing services to taxonomists for standard genome sequencing and annotation.</title>
        <authorList>
            <consortium name="The Broad Institute Genomics Platform"/>
            <consortium name="The Broad Institute Genome Sequencing Center for Infectious Disease"/>
            <person name="Wu L."/>
            <person name="Ma J."/>
        </authorList>
    </citation>
    <scope>NUCLEOTIDE SEQUENCE [LARGE SCALE GENOMIC DNA]</scope>
    <source>
        <strain evidence="5">JCM 11269</strain>
    </source>
</reference>
<dbReference type="Pfam" id="PF00583">
    <property type="entry name" value="Acetyltransf_1"/>
    <property type="match status" value="1"/>
</dbReference>